<reference evidence="4 5" key="1">
    <citation type="submission" date="2019-10" db="EMBL/GenBank/DDBJ databases">
        <authorList>
            <person name="Palmer J.M."/>
        </authorList>
    </citation>
    <scope>NUCLEOTIDE SEQUENCE [LARGE SCALE GENOMIC DNA]</scope>
    <source>
        <strain evidence="4 5">TWF694</strain>
    </source>
</reference>
<feature type="repeat" description="ANK" evidence="3">
    <location>
        <begin position="32"/>
        <end position="65"/>
    </location>
</feature>
<dbReference type="EMBL" id="JAVHJO010000001">
    <property type="protein sequence ID" value="KAK6544398.1"/>
    <property type="molecule type" value="Genomic_DNA"/>
</dbReference>
<keyword evidence="2 3" id="KW-0040">ANK repeat</keyword>
<gene>
    <name evidence="4" type="ORF">TWF694_001094</name>
</gene>
<evidence type="ECO:0008006" key="6">
    <source>
        <dbReference type="Google" id="ProtNLM"/>
    </source>
</evidence>
<dbReference type="Gene3D" id="1.25.40.20">
    <property type="entry name" value="Ankyrin repeat-containing domain"/>
    <property type="match status" value="1"/>
</dbReference>
<dbReference type="PROSITE" id="PS50297">
    <property type="entry name" value="ANK_REP_REGION"/>
    <property type="match status" value="1"/>
</dbReference>
<evidence type="ECO:0000313" key="5">
    <source>
        <dbReference type="Proteomes" id="UP001365542"/>
    </source>
</evidence>
<dbReference type="SMART" id="SM00248">
    <property type="entry name" value="ANK"/>
    <property type="match status" value="1"/>
</dbReference>
<proteinExistence type="predicted"/>
<dbReference type="InterPro" id="IPR002110">
    <property type="entry name" value="Ankyrin_rpt"/>
</dbReference>
<dbReference type="Proteomes" id="UP001365542">
    <property type="component" value="Unassembled WGS sequence"/>
</dbReference>
<dbReference type="PANTHER" id="PTHR24171:SF9">
    <property type="entry name" value="ANKYRIN REPEAT DOMAIN-CONTAINING PROTEIN 39"/>
    <property type="match status" value="1"/>
</dbReference>
<comment type="caution">
    <text evidence="4">The sequence shown here is derived from an EMBL/GenBank/DDBJ whole genome shotgun (WGS) entry which is preliminary data.</text>
</comment>
<evidence type="ECO:0000313" key="4">
    <source>
        <dbReference type="EMBL" id="KAK6544398.1"/>
    </source>
</evidence>
<evidence type="ECO:0000256" key="1">
    <source>
        <dbReference type="ARBA" id="ARBA00022737"/>
    </source>
</evidence>
<dbReference type="PANTHER" id="PTHR24171">
    <property type="entry name" value="ANKYRIN REPEAT DOMAIN-CONTAINING PROTEIN 39-RELATED"/>
    <property type="match status" value="1"/>
</dbReference>
<sequence>MNIWIAASDGNTAQVLSYLSTNPALVNSKDPNGYTPIHAAASYGHLDLLRTLVNEHGGDINIRDDDGDTPLFTAETVEVAKCIVEELGGDWTCSNDEGVTAVEAIEADDTYPLVAAYLRSLTSKETKISTEPGAPPKGIAVNVRSMDDGGEDMEPVVDEEFKKKIEELAARPGEFTQDELRQLVTEAVHKHVLEPEERNVRSKD</sequence>
<keyword evidence="1" id="KW-0677">Repeat</keyword>
<dbReference type="SUPFAM" id="SSF48403">
    <property type="entry name" value="Ankyrin repeat"/>
    <property type="match status" value="1"/>
</dbReference>
<dbReference type="PRINTS" id="PR01415">
    <property type="entry name" value="ANKYRIN"/>
</dbReference>
<accession>A0AAV9XX82</accession>
<dbReference type="InterPro" id="IPR036770">
    <property type="entry name" value="Ankyrin_rpt-contain_sf"/>
</dbReference>
<name>A0AAV9XX82_9PEZI</name>
<protein>
    <recommendedName>
        <fullName evidence="6">Ankyrin</fullName>
    </recommendedName>
</protein>
<dbReference type="Pfam" id="PF13857">
    <property type="entry name" value="Ank_5"/>
    <property type="match status" value="1"/>
</dbReference>
<evidence type="ECO:0000256" key="3">
    <source>
        <dbReference type="PROSITE-ProRule" id="PRU00023"/>
    </source>
</evidence>
<dbReference type="AlphaFoldDB" id="A0AAV9XX82"/>
<evidence type="ECO:0000256" key="2">
    <source>
        <dbReference type="ARBA" id="ARBA00023043"/>
    </source>
</evidence>
<organism evidence="4 5">
    <name type="scientific">Orbilia ellipsospora</name>
    <dbReference type="NCBI Taxonomy" id="2528407"/>
    <lineage>
        <taxon>Eukaryota</taxon>
        <taxon>Fungi</taxon>
        <taxon>Dikarya</taxon>
        <taxon>Ascomycota</taxon>
        <taxon>Pezizomycotina</taxon>
        <taxon>Orbiliomycetes</taxon>
        <taxon>Orbiliales</taxon>
        <taxon>Orbiliaceae</taxon>
        <taxon>Orbilia</taxon>
    </lineage>
</organism>
<dbReference type="PROSITE" id="PS50088">
    <property type="entry name" value="ANK_REPEAT"/>
    <property type="match status" value="1"/>
</dbReference>
<keyword evidence="5" id="KW-1185">Reference proteome</keyword>